<evidence type="ECO:0000313" key="1">
    <source>
        <dbReference type="EMBL" id="CAF4381614.1"/>
    </source>
</evidence>
<accession>A0A8S2V9Q9</accession>
<sequence length="252" mass="28485">MWLLIFNKPKHTPTPHKATIRHIEVQQWSQVIILNTHDSKQVTRYRKPPSMLSLKQFSSWIAIGFPSSSIYHLTSFSSIVKSDILVFERIFGANKYSLVYAFVQCTGFKCSSLTNDVRQSVCNQDALKIIQNHPALDHLNDTLVANVKTKYICDFCYKKYCTNCNDSIENIVMNSHQQVFLKCPYYLISCTTAIPSINTTTTLPSTIDNNTASASSQMRIVSQTNVNGVKRLVITNGNHFFSITTPTNTKTS</sequence>
<gene>
    <name evidence="1" type="ORF">BYL167_LOCUS30762</name>
</gene>
<dbReference type="EMBL" id="CAJOBH010051580">
    <property type="protein sequence ID" value="CAF4381614.1"/>
    <property type="molecule type" value="Genomic_DNA"/>
</dbReference>
<dbReference type="Proteomes" id="UP000681967">
    <property type="component" value="Unassembled WGS sequence"/>
</dbReference>
<reference evidence="1" key="1">
    <citation type="submission" date="2021-02" db="EMBL/GenBank/DDBJ databases">
        <authorList>
            <person name="Nowell W R."/>
        </authorList>
    </citation>
    <scope>NUCLEOTIDE SEQUENCE</scope>
</reference>
<dbReference type="AlphaFoldDB" id="A0A8S2V9Q9"/>
<name>A0A8S2V9Q9_9BILA</name>
<proteinExistence type="predicted"/>
<organism evidence="1 2">
    <name type="scientific">Rotaria magnacalcarata</name>
    <dbReference type="NCBI Taxonomy" id="392030"/>
    <lineage>
        <taxon>Eukaryota</taxon>
        <taxon>Metazoa</taxon>
        <taxon>Spiralia</taxon>
        <taxon>Gnathifera</taxon>
        <taxon>Rotifera</taxon>
        <taxon>Eurotatoria</taxon>
        <taxon>Bdelloidea</taxon>
        <taxon>Philodinida</taxon>
        <taxon>Philodinidae</taxon>
        <taxon>Rotaria</taxon>
    </lineage>
</organism>
<evidence type="ECO:0000313" key="2">
    <source>
        <dbReference type="Proteomes" id="UP000681967"/>
    </source>
</evidence>
<protein>
    <submittedName>
        <fullName evidence="1">Uncharacterized protein</fullName>
    </submittedName>
</protein>
<comment type="caution">
    <text evidence="1">The sequence shown here is derived from an EMBL/GenBank/DDBJ whole genome shotgun (WGS) entry which is preliminary data.</text>
</comment>